<keyword evidence="9 12" id="KW-0862">Zinc</keyword>
<feature type="active site" description="Proton donor" evidence="12">
    <location>
        <position position="267"/>
    </location>
</feature>
<evidence type="ECO:0000256" key="7">
    <source>
        <dbReference type="ARBA" id="ARBA00022723"/>
    </source>
</evidence>
<evidence type="ECO:0000256" key="10">
    <source>
        <dbReference type="ARBA" id="ARBA00023098"/>
    </source>
</evidence>
<evidence type="ECO:0000256" key="2">
    <source>
        <dbReference type="ARBA" id="ARBA00002923"/>
    </source>
</evidence>
<evidence type="ECO:0000256" key="9">
    <source>
        <dbReference type="ARBA" id="ARBA00022833"/>
    </source>
</evidence>
<evidence type="ECO:0000256" key="6">
    <source>
        <dbReference type="ARBA" id="ARBA00022556"/>
    </source>
</evidence>
<feature type="binding site" evidence="12">
    <location>
        <position position="244"/>
    </location>
    <ligand>
        <name>Zn(2+)</name>
        <dbReference type="ChEBI" id="CHEBI:29105"/>
    </ligand>
</feature>
<evidence type="ECO:0000256" key="11">
    <source>
        <dbReference type="ARBA" id="ARBA00024535"/>
    </source>
</evidence>
<dbReference type="AlphaFoldDB" id="A0A3N4V466"/>
<dbReference type="PANTHER" id="PTHR33694:SF1">
    <property type="entry name" value="UDP-3-O-ACYL-N-ACETYLGLUCOSAMINE DEACETYLASE 1, MITOCHONDRIAL-RELATED"/>
    <property type="match status" value="1"/>
</dbReference>
<feature type="binding site" evidence="12">
    <location>
        <position position="83"/>
    </location>
    <ligand>
        <name>Zn(2+)</name>
        <dbReference type="ChEBI" id="CHEBI:29105"/>
    </ligand>
</feature>
<evidence type="ECO:0000256" key="12">
    <source>
        <dbReference type="HAMAP-Rule" id="MF_00388"/>
    </source>
</evidence>
<keyword evidence="14" id="KW-1185">Reference proteome</keyword>
<comment type="caution">
    <text evidence="13">The sequence shown here is derived from an EMBL/GenBank/DDBJ whole genome shotgun (WGS) entry which is preliminary data.</text>
</comment>
<dbReference type="OrthoDB" id="9802746at2"/>
<dbReference type="GO" id="GO:0103117">
    <property type="term" value="F:UDP-3-O-acyl-N-acetylglucosamine deacetylase activity"/>
    <property type="evidence" value="ECO:0007669"/>
    <property type="project" value="UniProtKB-UniRule"/>
</dbReference>
<comment type="function">
    <text evidence="2 12">Catalyzes the hydrolysis of UDP-3-O-myristoyl-N-acetylglucosamine to form UDP-3-O-myristoylglucosamine and acetate, the committed step in lipid A biosynthesis.</text>
</comment>
<accession>A0A3N4V466</accession>
<dbReference type="NCBIfam" id="TIGR00325">
    <property type="entry name" value="lpxC"/>
    <property type="match status" value="1"/>
</dbReference>
<dbReference type="EMBL" id="RKQK01000001">
    <property type="protein sequence ID" value="RPE71917.1"/>
    <property type="molecule type" value="Genomic_DNA"/>
</dbReference>
<dbReference type="GO" id="GO:0016020">
    <property type="term" value="C:membrane"/>
    <property type="evidence" value="ECO:0007669"/>
    <property type="project" value="GOC"/>
</dbReference>
<comment type="pathway">
    <text evidence="3 12">Glycolipid biosynthesis; lipid IV(A) biosynthesis; lipid IV(A) from (3R)-3-hydroxytetradecanoyl-[acyl-carrier-protein] and UDP-N-acetyl-alpha-D-glucosamine: step 2/6.</text>
</comment>
<gene>
    <name evidence="12" type="primary">lpxC</name>
    <name evidence="13" type="ORF">EDD53_1050</name>
</gene>
<comment type="similarity">
    <text evidence="12">Belongs to the LpxC family.</text>
</comment>
<keyword evidence="5 12" id="KW-0444">Lipid biosynthesis</keyword>
<proteinExistence type="inferred from homology"/>
<evidence type="ECO:0000256" key="4">
    <source>
        <dbReference type="ARBA" id="ARBA00012745"/>
    </source>
</evidence>
<evidence type="ECO:0000256" key="8">
    <source>
        <dbReference type="ARBA" id="ARBA00022801"/>
    </source>
</evidence>
<dbReference type="InterPro" id="IPR020568">
    <property type="entry name" value="Ribosomal_Su5_D2-typ_SF"/>
</dbReference>
<keyword evidence="8 12" id="KW-0378">Hydrolase</keyword>
<name>A0A3N4V466_9RHOB</name>
<dbReference type="PANTHER" id="PTHR33694">
    <property type="entry name" value="UDP-3-O-ACYL-N-ACETYLGLUCOSAMINE DEACETYLASE 1, MITOCHONDRIAL-RELATED"/>
    <property type="match status" value="1"/>
</dbReference>
<dbReference type="InterPro" id="IPR011334">
    <property type="entry name" value="UDP-acyl_GlcNac_deAcase_C"/>
</dbReference>
<dbReference type="GO" id="GO:0009245">
    <property type="term" value="P:lipid A biosynthetic process"/>
    <property type="evidence" value="ECO:0007669"/>
    <property type="project" value="UniProtKB-UniRule"/>
</dbReference>
<dbReference type="InterPro" id="IPR015870">
    <property type="entry name" value="UDP-acyl_N-AcGlcN_deAcase_N"/>
</dbReference>
<evidence type="ECO:0000256" key="1">
    <source>
        <dbReference type="ARBA" id="ARBA00001947"/>
    </source>
</evidence>
<protein>
    <recommendedName>
        <fullName evidence="4 12">UDP-3-O-acyl-N-acetylglucosamine deacetylase</fullName>
        <shortName evidence="12">UDP-3-O-acyl-GlcNAc deacetylase</shortName>
        <ecNumber evidence="4 12">3.5.1.108</ecNumber>
    </recommendedName>
    <alternativeName>
        <fullName evidence="12">UDP-3-O-[R-3-hydroxymyristoyl]-N-acetylglucosamine deacetylase</fullName>
    </alternativeName>
</protein>
<sequence length="311" mass="32525">MQKTVAKAITFDGVGLHSGKPVRMVVSPAKANSGIVFRRSDIDADINDTRDARIAARWDAVVPSKLCTLIRNSDGVEISTIEHIMAALAGCGVTNAIVDVNGPEIPIEDGSSAQFVTAFLQTGLVAQAGPARALKILKPVSIEVGSATARLEPAATLEIDFHIDFEDAAIGVQDKSLKMANGAFIRELSNCRTFCRKSDVDMMQSNGLALGGTFENAVVVDGDDVLSPGGLRHSDEPVRHKMLDALGDLALAGAPILGRYVGVRSGHAMTNALLREVFATPGAWAFVAVDDATAKTLPGAGVSASDLAYCA</sequence>
<dbReference type="InterPro" id="IPR004463">
    <property type="entry name" value="UDP-acyl_GlcNac_deAcase"/>
</dbReference>
<evidence type="ECO:0000256" key="5">
    <source>
        <dbReference type="ARBA" id="ARBA00022516"/>
    </source>
</evidence>
<dbReference type="Proteomes" id="UP000269689">
    <property type="component" value="Unassembled WGS sequence"/>
</dbReference>
<reference evidence="13 14" key="1">
    <citation type="submission" date="2018-11" db="EMBL/GenBank/DDBJ databases">
        <title>Genomic Encyclopedia of Type Strains, Phase IV (KMG-IV): sequencing the most valuable type-strain genomes for metagenomic binning, comparative biology and taxonomic classification.</title>
        <authorList>
            <person name="Goeker M."/>
        </authorList>
    </citation>
    <scope>NUCLEOTIDE SEQUENCE [LARGE SCALE GENOMIC DNA]</scope>
    <source>
        <strain evidence="13 14">DSM 104731</strain>
    </source>
</reference>
<dbReference type="Gene3D" id="3.30.230.20">
    <property type="entry name" value="lpxc deacetylase, domain 1"/>
    <property type="match status" value="1"/>
</dbReference>
<keyword evidence="10 12" id="KW-0443">Lipid metabolism</keyword>
<evidence type="ECO:0000313" key="14">
    <source>
        <dbReference type="Proteomes" id="UP000269689"/>
    </source>
</evidence>
<evidence type="ECO:0000313" key="13">
    <source>
        <dbReference type="EMBL" id="RPE71917.1"/>
    </source>
</evidence>
<feature type="binding site" evidence="12">
    <location>
        <position position="240"/>
    </location>
    <ligand>
        <name>Zn(2+)</name>
        <dbReference type="ChEBI" id="CHEBI:29105"/>
    </ligand>
</feature>
<dbReference type="EC" id="3.5.1.108" evidence="4 12"/>
<dbReference type="GO" id="GO:0046872">
    <property type="term" value="F:metal ion binding"/>
    <property type="evidence" value="ECO:0007669"/>
    <property type="project" value="UniProtKB-KW"/>
</dbReference>
<dbReference type="RefSeq" id="WP_123792087.1">
    <property type="nucleotide sequence ID" value="NZ_RKQK01000001.1"/>
</dbReference>
<comment type="cofactor">
    <cofactor evidence="1 12">
        <name>Zn(2+)</name>
        <dbReference type="ChEBI" id="CHEBI:29105"/>
    </cofactor>
</comment>
<dbReference type="SUPFAM" id="SSF54211">
    <property type="entry name" value="Ribosomal protein S5 domain 2-like"/>
    <property type="match status" value="2"/>
</dbReference>
<evidence type="ECO:0000256" key="3">
    <source>
        <dbReference type="ARBA" id="ARBA00005002"/>
    </source>
</evidence>
<organism evidence="13 14">
    <name type="scientific">Pacificibacter maritimus</name>
    <dbReference type="NCBI Taxonomy" id="762213"/>
    <lineage>
        <taxon>Bacteria</taxon>
        <taxon>Pseudomonadati</taxon>
        <taxon>Pseudomonadota</taxon>
        <taxon>Alphaproteobacteria</taxon>
        <taxon>Rhodobacterales</taxon>
        <taxon>Roseobacteraceae</taxon>
        <taxon>Pacificibacter</taxon>
    </lineage>
</organism>
<comment type="catalytic activity">
    <reaction evidence="11 12">
        <text>a UDP-3-O-[(3R)-3-hydroxyacyl]-N-acetyl-alpha-D-glucosamine + H2O = a UDP-3-O-[(3R)-3-hydroxyacyl]-alpha-D-glucosamine + acetate</text>
        <dbReference type="Rhea" id="RHEA:67816"/>
        <dbReference type="ChEBI" id="CHEBI:15377"/>
        <dbReference type="ChEBI" id="CHEBI:30089"/>
        <dbReference type="ChEBI" id="CHEBI:137740"/>
        <dbReference type="ChEBI" id="CHEBI:173225"/>
        <dbReference type="EC" id="3.5.1.108"/>
    </reaction>
</comment>
<dbReference type="Gene3D" id="3.30.1700.10">
    <property type="entry name" value="lpxc deacetylase, domain 2"/>
    <property type="match status" value="1"/>
</dbReference>
<dbReference type="HAMAP" id="MF_00388">
    <property type="entry name" value="LpxC"/>
    <property type="match status" value="1"/>
</dbReference>
<keyword evidence="6 12" id="KW-0441">Lipid A biosynthesis</keyword>
<dbReference type="UniPathway" id="UPA00359">
    <property type="reaction ID" value="UER00478"/>
</dbReference>
<dbReference type="Pfam" id="PF03331">
    <property type="entry name" value="LpxC"/>
    <property type="match status" value="1"/>
</dbReference>
<keyword evidence="7 12" id="KW-0479">Metal-binding</keyword>